<reference evidence="4" key="1">
    <citation type="submission" date="2014-08" db="EMBL/GenBank/DDBJ databases">
        <authorList>
            <person name="Murali S."/>
            <person name="Richards S."/>
            <person name="Bandaranaike D."/>
            <person name="Bellair M."/>
            <person name="Blankenburg K."/>
            <person name="Chao H."/>
            <person name="Dinh H."/>
            <person name="Doddapaneni H."/>
            <person name="Dugan-Rocha S."/>
            <person name="Elkadiri S."/>
            <person name="Gnanaolivu R."/>
            <person name="Hughes D."/>
            <person name="Lee S."/>
            <person name="Li M."/>
            <person name="Ming W."/>
            <person name="Munidasa M."/>
            <person name="Muniz J."/>
            <person name="Nguyen L."/>
            <person name="Osuji N."/>
            <person name="Pu L.-L."/>
            <person name="Puazo M."/>
            <person name="Skinner E."/>
            <person name="Qu C."/>
            <person name="Quiroz J."/>
            <person name="Raj R."/>
            <person name="Weissenberger G."/>
            <person name="Xin Y."/>
            <person name="Zou X."/>
            <person name="Han Y."/>
            <person name="Worley K."/>
            <person name="Muzny D."/>
            <person name="Gibbs R."/>
        </authorList>
    </citation>
    <scope>NUCLEOTIDE SEQUENCE</scope>
    <source>
        <strain evidence="4">HAZT.00-mixed</strain>
        <tissue evidence="4">Whole organism</tissue>
    </source>
</reference>
<dbReference type="PROSITE" id="PS51651">
    <property type="entry name" value="DOCKER"/>
    <property type="match status" value="1"/>
</dbReference>
<comment type="similarity">
    <text evidence="2">Belongs to the DOCK family.</text>
</comment>
<reference evidence="4" key="3">
    <citation type="submission" date="2019-06" db="EMBL/GenBank/DDBJ databases">
        <authorList>
            <person name="Poynton C."/>
            <person name="Hasenbein S."/>
            <person name="Benoit J.B."/>
            <person name="Sepulveda M.S."/>
            <person name="Poelchau M.F."/>
            <person name="Murali S.C."/>
            <person name="Chen S."/>
            <person name="Glastad K.M."/>
            <person name="Werren J.H."/>
            <person name="Vineis J.H."/>
            <person name="Bowen J.L."/>
            <person name="Friedrich M."/>
            <person name="Jones J."/>
            <person name="Robertson H.M."/>
            <person name="Feyereisen R."/>
            <person name="Mechler-Hickson A."/>
            <person name="Mathers N."/>
            <person name="Lee C.E."/>
            <person name="Colbourne J.K."/>
            <person name="Biales A."/>
            <person name="Johnston J.S."/>
            <person name="Wellborn G.A."/>
            <person name="Rosendale A.J."/>
            <person name="Cridge A.G."/>
            <person name="Munoz-Torres M.C."/>
            <person name="Bain P.A."/>
            <person name="Manny A.R."/>
            <person name="Major K.M."/>
            <person name="Lambert F.N."/>
            <person name="Vulpe C.D."/>
            <person name="Tuck P."/>
            <person name="Blalock B.J."/>
            <person name="Lin Y.-Y."/>
            <person name="Smith M.E."/>
            <person name="Ochoa-Acuna H."/>
            <person name="Chen M.-J.M."/>
            <person name="Childers C.P."/>
            <person name="Qu J."/>
            <person name="Dugan S."/>
            <person name="Lee S.L."/>
            <person name="Chao H."/>
            <person name="Dinh H."/>
            <person name="Han Y."/>
            <person name="Doddapaneni H."/>
            <person name="Worley K.C."/>
            <person name="Muzny D.M."/>
            <person name="Gibbs R.A."/>
            <person name="Richards S."/>
        </authorList>
    </citation>
    <scope>NUCLEOTIDE SEQUENCE</scope>
    <source>
        <strain evidence="4">HAZT.00-mixed</strain>
        <tissue evidence="4">Whole organism</tissue>
    </source>
</reference>
<dbReference type="EMBL" id="JQDR03014006">
    <property type="protein sequence ID" value="KAA0188812.1"/>
    <property type="molecule type" value="Genomic_DNA"/>
</dbReference>
<evidence type="ECO:0000259" key="3">
    <source>
        <dbReference type="PROSITE" id="PS51651"/>
    </source>
</evidence>
<organism evidence="4">
    <name type="scientific">Hyalella azteca</name>
    <name type="common">Amphipod</name>
    <dbReference type="NCBI Taxonomy" id="294128"/>
    <lineage>
        <taxon>Eukaryota</taxon>
        <taxon>Metazoa</taxon>
        <taxon>Ecdysozoa</taxon>
        <taxon>Arthropoda</taxon>
        <taxon>Crustacea</taxon>
        <taxon>Multicrustacea</taxon>
        <taxon>Malacostraca</taxon>
        <taxon>Eumalacostraca</taxon>
        <taxon>Peracarida</taxon>
        <taxon>Amphipoda</taxon>
        <taxon>Senticaudata</taxon>
        <taxon>Talitrida</taxon>
        <taxon>Talitroidea</taxon>
        <taxon>Hyalellidae</taxon>
        <taxon>Hyalella</taxon>
    </lineage>
</organism>
<dbReference type="PANTHER" id="PTHR45653">
    <property type="entry name" value="DEDICATOR OF CYTOKINESIS"/>
    <property type="match status" value="1"/>
</dbReference>
<dbReference type="GO" id="GO:0005737">
    <property type="term" value="C:cytoplasm"/>
    <property type="evidence" value="ECO:0007669"/>
    <property type="project" value="TreeGrafter"/>
</dbReference>
<dbReference type="PANTHER" id="PTHR45653:SF10">
    <property type="entry name" value="MYOBLAST CITY, ISOFORM B"/>
    <property type="match status" value="1"/>
</dbReference>
<dbReference type="InterPro" id="IPR026791">
    <property type="entry name" value="DOCK"/>
</dbReference>
<proteinExistence type="inferred from homology"/>
<gene>
    <name evidence="4" type="ORF">HAZT_HAZT001525</name>
</gene>
<evidence type="ECO:0000256" key="2">
    <source>
        <dbReference type="PROSITE-ProRule" id="PRU00984"/>
    </source>
</evidence>
<dbReference type="Gene3D" id="1.25.40.410">
    <property type="match status" value="1"/>
</dbReference>
<sequence>MTSSRREINKLMENGNMYECALERCKELMKHYEEKLMDYTKLSMLLSRMAVCYASITDPTKVRPEPEYFRVAYYGKGFPGFLQNKVFVYRGHSFERLTEFQSRLLDQFPDAELLTKLEEPEKEKKESAEQYIQVNKVDCVVTENKFTSPGVSQHIRKFYLHNMVRKFMYSRPYHEGIRIKDNEFATLCVERTTLTLTYDLPGILRCFPCVSTKTVKLRPLEYAIDQMRAKNKALEDLVVSHELHPQQHALDSLTRELNGIVDAAVMGGIANYEKAFLQDAYLEAHPEDAELLDQLKALIRDMVSCWTK</sequence>
<dbReference type="Gene3D" id="1.20.58.740">
    <property type="match status" value="1"/>
</dbReference>
<dbReference type="Pfam" id="PF20422">
    <property type="entry name" value="DHR-2_Lobe_B"/>
    <property type="match status" value="1"/>
</dbReference>
<accession>A0A6A0GUB0</accession>
<dbReference type="AlphaFoldDB" id="A0A6A0GUB0"/>
<comment type="caution">
    <text evidence="4">The sequence shown here is derived from an EMBL/GenBank/DDBJ whole genome shotgun (WGS) entry which is preliminary data.</text>
</comment>
<reference evidence="4" key="2">
    <citation type="journal article" date="2018" name="Environ. Sci. Technol.">
        <title>The Toxicogenome of Hyalella azteca: A Model for Sediment Ecotoxicology and Evolutionary Toxicology.</title>
        <authorList>
            <person name="Poynton H.C."/>
            <person name="Hasenbein S."/>
            <person name="Benoit J.B."/>
            <person name="Sepulveda M.S."/>
            <person name="Poelchau M.F."/>
            <person name="Hughes D.S.T."/>
            <person name="Murali S.C."/>
            <person name="Chen S."/>
            <person name="Glastad K.M."/>
            <person name="Goodisman M.A.D."/>
            <person name="Werren J.H."/>
            <person name="Vineis J.H."/>
            <person name="Bowen J.L."/>
            <person name="Friedrich M."/>
            <person name="Jones J."/>
            <person name="Robertson H.M."/>
            <person name="Feyereisen R."/>
            <person name="Mechler-Hickson A."/>
            <person name="Mathers N."/>
            <person name="Lee C.E."/>
            <person name="Colbourne J.K."/>
            <person name="Biales A."/>
            <person name="Johnston J.S."/>
            <person name="Wellborn G.A."/>
            <person name="Rosendale A.J."/>
            <person name="Cridge A.G."/>
            <person name="Munoz-Torres M.C."/>
            <person name="Bain P.A."/>
            <person name="Manny A.R."/>
            <person name="Major K.M."/>
            <person name="Lambert F.N."/>
            <person name="Vulpe C.D."/>
            <person name="Tuck P."/>
            <person name="Blalock B.J."/>
            <person name="Lin Y.Y."/>
            <person name="Smith M.E."/>
            <person name="Ochoa-Acuna H."/>
            <person name="Chen M.M."/>
            <person name="Childers C.P."/>
            <person name="Qu J."/>
            <person name="Dugan S."/>
            <person name="Lee S.L."/>
            <person name="Chao H."/>
            <person name="Dinh H."/>
            <person name="Han Y."/>
            <person name="Doddapaneni H."/>
            <person name="Worley K.C."/>
            <person name="Muzny D.M."/>
            <person name="Gibbs R.A."/>
            <person name="Richards S."/>
        </authorList>
    </citation>
    <scope>NUCLEOTIDE SEQUENCE</scope>
    <source>
        <strain evidence="4">HAZT.00-mixed</strain>
        <tissue evidence="4">Whole organism</tissue>
    </source>
</reference>
<protein>
    <recommendedName>
        <fullName evidence="3">DOCKER domain-containing protein</fullName>
    </recommendedName>
</protein>
<dbReference type="GO" id="GO:0005886">
    <property type="term" value="C:plasma membrane"/>
    <property type="evidence" value="ECO:0007669"/>
    <property type="project" value="TreeGrafter"/>
</dbReference>
<evidence type="ECO:0000256" key="1">
    <source>
        <dbReference type="ARBA" id="ARBA00022658"/>
    </source>
</evidence>
<dbReference type="InterPro" id="IPR043162">
    <property type="entry name" value="DOCK_C_lobe_C"/>
</dbReference>
<feature type="domain" description="DOCKER" evidence="3">
    <location>
        <begin position="1"/>
        <end position="308"/>
    </location>
</feature>
<dbReference type="InterPro" id="IPR043161">
    <property type="entry name" value="DOCK_C_lobe_A"/>
</dbReference>
<dbReference type="InterPro" id="IPR046769">
    <property type="entry name" value="DOCKER_Lobe_A"/>
</dbReference>
<dbReference type="GO" id="GO:0016477">
    <property type="term" value="P:cell migration"/>
    <property type="evidence" value="ECO:0007669"/>
    <property type="project" value="TreeGrafter"/>
</dbReference>
<dbReference type="GO" id="GO:0007520">
    <property type="term" value="P:myoblast fusion"/>
    <property type="evidence" value="ECO:0007669"/>
    <property type="project" value="TreeGrafter"/>
</dbReference>
<dbReference type="GO" id="GO:0031267">
    <property type="term" value="F:small GTPase binding"/>
    <property type="evidence" value="ECO:0007669"/>
    <property type="project" value="TreeGrafter"/>
</dbReference>
<evidence type="ECO:0000313" key="4">
    <source>
        <dbReference type="EMBL" id="KAA0188812.1"/>
    </source>
</evidence>
<dbReference type="Pfam" id="PF06920">
    <property type="entry name" value="DHR-2_Lobe_A"/>
    <property type="match status" value="1"/>
</dbReference>
<dbReference type="GO" id="GO:0007264">
    <property type="term" value="P:small GTPase-mediated signal transduction"/>
    <property type="evidence" value="ECO:0007669"/>
    <property type="project" value="InterPro"/>
</dbReference>
<dbReference type="Pfam" id="PF20421">
    <property type="entry name" value="DHR-2_Lobe_C"/>
    <property type="match status" value="1"/>
</dbReference>
<name>A0A6A0GUB0_HYAAZ</name>
<dbReference type="GO" id="GO:0005085">
    <property type="term" value="F:guanyl-nucleotide exchange factor activity"/>
    <property type="evidence" value="ECO:0007669"/>
    <property type="project" value="UniProtKB-KW"/>
</dbReference>
<dbReference type="InterPro" id="IPR027357">
    <property type="entry name" value="DOCKER_dom"/>
</dbReference>
<dbReference type="InterPro" id="IPR046770">
    <property type="entry name" value="DOCKER_Lobe_B"/>
</dbReference>
<dbReference type="InterPro" id="IPR046773">
    <property type="entry name" value="DOCKER_Lobe_C"/>
</dbReference>
<dbReference type="Proteomes" id="UP000711488">
    <property type="component" value="Unassembled WGS sequence"/>
</dbReference>
<keyword evidence="1" id="KW-0344">Guanine-nucleotide releasing factor</keyword>